<evidence type="ECO:0000313" key="2">
    <source>
        <dbReference type="EMBL" id="KAJ1149770.1"/>
    </source>
</evidence>
<organism evidence="2 3">
    <name type="scientific">Pleurodeles waltl</name>
    <name type="common">Iberian ribbed newt</name>
    <dbReference type="NCBI Taxonomy" id="8319"/>
    <lineage>
        <taxon>Eukaryota</taxon>
        <taxon>Metazoa</taxon>
        <taxon>Chordata</taxon>
        <taxon>Craniata</taxon>
        <taxon>Vertebrata</taxon>
        <taxon>Euteleostomi</taxon>
        <taxon>Amphibia</taxon>
        <taxon>Batrachia</taxon>
        <taxon>Caudata</taxon>
        <taxon>Salamandroidea</taxon>
        <taxon>Salamandridae</taxon>
        <taxon>Pleurodelinae</taxon>
        <taxon>Pleurodeles</taxon>
    </lineage>
</organism>
<accession>A0AAV7RE72</accession>
<dbReference type="AlphaFoldDB" id="A0AAV7RE72"/>
<dbReference type="Proteomes" id="UP001066276">
    <property type="component" value="Chromosome 5"/>
</dbReference>
<evidence type="ECO:0000313" key="3">
    <source>
        <dbReference type="Proteomes" id="UP001066276"/>
    </source>
</evidence>
<feature type="compositionally biased region" description="Basic residues" evidence="1">
    <location>
        <begin position="268"/>
        <end position="277"/>
    </location>
</feature>
<evidence type="ECO:0000256" key="1">
    <source>
        <dbReference type="SAM" id="MobiDB-lite"/>
    </source>
</evidence>
<name>A0AAV7RE72_PLEWA</name>
<gene>
    <name evidence="2" type="ORF">NDU88_002575</name>
</gene>
<feature type="compositionally biased region" description="Basic and acidic residues" evidence="1">
    <location>
        <begin position="89"/>
        <end position="102"/>
    </location>
</feature>
<feature type="compositionally biased region" description="Low complexity" evidence="1">
    <location>
        <begin position="189"/>
        <end position="201"/>
    </location>
</feature>
<protein>
    <submittedName>
        <fullName evidence="2">Uncharacterized protein</fullName>
    </submittedName>
</protein>
<keyword evidence="3" id="KW-1185">Reference proteome</keyword>
<reference evidence="2" key="1">
    <citation type="journal article" date="2022" name="bioRxiv">
        <title>Sequencing and chromosome-scale assembly of the giantPleurodeles waltlgenome.</title>
        <authorList>
            <person name="Brown T."/>
            <person name="Elewa A."/>
            <person name="Iarovenko S."/>
            <person name="Subramanian E."/>
            <person name="Araus A.J."/>
            <person name="Petzold A."/>
            <person name="Susuki M."/>
            <person name="Suzuki K.-i.T."/>
            <person name="Hayashi T."/>
            <person name="Toyoda A."/>
            <person name="Oliveira C."/>
            <person name="Osipova E."/>
            <person name="Leigh N.D."/>
            <person name="Simon A."/>
            <person name="Yun M.H."/>
        </authorList>
    </citation>
    <scope>NUCLEOTIDE SEQUENCE</scope>
    <source>
        <strain evidence="2">20211129_DDA</strain>
        <tissue evidence="2">Liver</tissue>
    </source>
</reference>
<sequence>MGASIDGEEDHSGDDEPTHPRPGHRITTLEIRHHRKRTHQGEGHTYYQCPKSDRPRTYAAAAAGTPTQKTTRPKLDPTANAKVNTLVKSSREEAQTKPEPTRRSNLKRLAPQDQKSPGPNQEEKIHVPTVEPTIAADPPTPPEAAASVGPTHPEGTPEKGAPTNAPPPEAQGEPEETQATGAEEGKESTATARTPTATQATEKVKKKSKHSKKKVDSSSEEEIEVAWKQVKVPEAARKAGRKKRKGGGPGPKGNRHCHEKNHSPNPCKMRRWRGTRT</sequence>
<feature type="compositionally biased region" description="Acidic residues" evidence="1">
    <location>
        <begin position="1"/>
        <end position="13"/>
    </location>
</feature>
<feature type="compositionally biased region" description="Basic residues" evidence="1">
    <location>
        <begin position="204"/>
        <end position="213"/>
    </location>
</feature>
<proteinExistence type="predicted"/>
<feature type="region of interest" description="Disordered" evidence="1">
    <location>
        <begin position="1"/>
        <end position="277"/>
    </location>
</feature>
<dbReference type="EMBL" id="JANPWB010000009">
    <property type="protein sequence ID" value="KAJ1149770.1"/>
    <property type="molecule type" value="Genomic_DNA"/>
</dbReference>
<comment type="caution">
    <text evidence="2">The sequence shown here is derived from an EMBL/GenBank/DDBJ whole genome shotgun (WGS) entry which is preliminary data.</text>
</comment>